<evidence type="ECO:0000313" key="1">
    <source>
        <dbReference type="EMBL" id="AKH46222.1"/>
    </source>
</evidence>
<dbReference type="SUPFAM" id="SSF57997">
    <property type="entry name" value="Tropomyosin"/>
    <property type="match status" value="1"/>
</dbReference>
<name>A0A0F7L403_9VIRU</name>
<reference evidence="1" key="1">
    <citation type="journal article" date="2015" name="Front. Microbiol.">
        <title>Combining genomic sequencing methods to explore viral diversity and reveal potential virus-host interactions.</title>
        <authorList>
            <person name="Chow C.E."/>
            <person name="Winget D.M."/>
            <person name="White R.A.III."/>
            <person name="Hallam S.J."/>
            <person name="Suttle C.A."/>
        </authorList>
    </citation>
    <scope>NUCLEOTIDE SEQUENCE</scope>
    <source>
        <strain evidence="1">Anoxic3_5</strain>
    </source>
</reference>
<organism evidence="1">
    <name type="scientific">uncultured marine virus</name>
    <dbReference type="NCBI Taxonomy" id="186617"/>
    <lineage>
        <taxon>Viruses</taxon>
        <taxon>environmental samples</taxon>
    </lineage>
</organism>
<reference evidence="1" key="2">
    <citation type="submission" date="2015-03" db="EMBL/GenBank/DDBJ databases">
        <authorList>
            <person name="Chow C.-E.T."/>
            <person name="Winget D.M."/>
            <person name="White R.A.III."/>
            <person name="Hallam S.J."/>
            <person name="Suttle C.A."/>
        </authorList>
    </citation>
    <scope>NUCLEOTIDE SEQUENCE</scope>
    <source>
        <strain evidence="1">Anoxic3_5</strain>
    </source>
</reference>
<accession>A0A0F7L403</accession>
<proteinExistence type="predicted"/>
<dbReference type="EMBL" id="KR029580">
    <property type="protein sequence ID" value="AKH46222.1"/>
    <property type="molecule type" value="Genomic_DNA"/>
</dbReference>
<sequence length="140" mass="16539">MILIRLRKLQIKRTLRLSSHGIWIHEPSKISWGYLSMLRYRKGVLYYKKDAVQMWREVPEDQHAKRWEQRAKELEAYVVSITDKYKAVAAELEEVSEQLKISNNMLRLSAKDNLAKDVIIKSLTNKDVKNEMDFNTICSN</sequence>
<protein>
    <submittedName>
        <fullName evidence="1">Uncharacterized protein</fullName>
    </submittedName>
</protein>